<evidence type="ECO:0000256" key="1">
    <source>
        <dbReference type="SAM" id="Phobius"/>
    </source>
</evidence>
<dbReference type="EMBL" id="KY114065">
    <property type="protein sequence ID" value="AQU64561.1"/>
    <property type="molecule type" value="Genomic_DNA"/>
</dbReference>
<keyword evidence="2" id="KW-0934">Plastid</keyword>
<geneLocation type="chloroplast" evidence="2"/>
<accession>A0A1W5RMY4</accession>
<gene>
    <name evidence="2" type="primary">orf161</name>
</gene>
<keyword evidence="2" id="KW-0150">Chloroplast</keyword>
<keyword evidence="1" id="KW-1133">Transmembrane helix</keyword>
<keyword evidence="1" id="KW-0472">Membrane</keyword>
<keyword evidence="1" id="KW-0812">Transmembrane</keyword>
<name>A0A1W5RMY4_HYDRE</name>
<reference evidence="2" key="1">
    <citation type="journal article" date="2017" name="PeerJ">
        <title>lastomes of the green algae Hydrodictyon reticulatum and Pediastrum duplex (Sphaeropleales, Chlorophyceae).</title>
        <authorList>
            <person name="McManus H.A."/>
            <person name="Sanchez D."/>
            <person name="Karol K.G."/>
        </authorList>
    </citation>
    <scope>NUCLEOTIDE SEQUENCE</scope>
</reference>
<dbReference type="RefSeq" id="YP_009364216.1">
    <property type="nucleotide sequence ID" value="NC_034655.1"/>
</dbReference>
<evidence type="ECO:0000313" key="2">
    <source>
        <dbReference type="EMBL" id="AQU64561.1"/>
    </source>
</evidence>
<organism evidence="2">
    <name type="scientific">Hydrodictyon reticulatum</name>
    <name type="common">Water net</name>
    <name type="synonym">Conferva reticulatum</name>
    <dbReference type="NCBI Taxonomy" id="3107"/>
    <lineage>
        <taxon>Eukaryota</taxon>
        <taxon>Viridiplantae</taxon>
        <taxon>Chlorophyta</taxon>
        <taxon>core chlorophytes</taxon>
        <taxon>Chlorophyceae</taxon>
        <taxon>CS clade</taxon>
        <taxon>Sphaeropleales</taxon>
        <taxon>Hydrodictyaceae</taxon>
        <taxon>Hydrodictyon</taxon>
    </lineage>
</organism>
<proteinExistence type="predicted"/>
<dbReference type="GeneID" id="32880360"/>
<feature type="transmembrane region" description="Helical" evidence="1">
    <location>
        <begin position="136"/>
        <end position="156"/>
    </location>
</feature>
<sequence>MPATQVELRPQELNTAQLIAYPGIVSKNDTLVLSRNTMLTITLTYEINLTQKALKVLKATEHNIIFILVPEGNLTCSIITLLDAFRDQIYSKLRRLQQKGVIYKRIEVKIQEISSPVMDLSGFAVSTVKVEPIAKIGLGIINFFNYIFFIFFNFFFNFRIN</sequence>
<dbReference type="AlphaFoldDB" id="A0A1W5RMY4"/>
<protein>
    <submittedName>
        <fullName evidence="2">Uncharacterized protein</fullName>
    </submittedName>
</protein>